<feature type="domain" description="MYND-type" evidence="5">
    <location>
        <begin position="1402"/>
        <end position="1440"/>
    </location>
</feature>
<dbReference type="PROSITE" id="PS50865">
    <property type="entry name" value="ZF_MYND_2"/>
    <property type="match status" value="1"/>
</dbReference>
<dbReference type="Gene3D" id="1.25.40.10">
    <property type="entry name" value="Tetratricopeptide repeat domain"/>
    <property type="match status" value="1"/>
</dbReference>
<dbReference type="Pfam" id="PF01753">
    <property type="entry name" value="zf-MYND"/>
    <property type="match status" value="1"/>
</dbReference>
<evidence type="ECO:0000259" key="5">
    <source>
        <dbReference type="PROSITE" id="PS50865"/>
    </source>
</evidence>
<evidence type="ECO:0000313" key="6">
    <source>
        <dbReference type="EMBL" id="VDI26885.1"/>
    </source>
</evidence>
<dbReference type="SUPFAM" id="SSF144232">
    <property type="entry name" value="HIT/MYND zinc finger-like"/>
    <property type="match status" value="1"/>
</dbReference>
<organism evidence="6 7">
    <name type="scientific">Mytilus galloprovincialis</name>
    <name type="common">Mediterranean mussel</name>
    <dbReference type="NCBI Taxonomy" id="29158"/>
    <lineage>
        <taxon>Eukaryota</taxon>
        <taxon>Metazoa</taxon>
        <taxon>Spiralia</taxon>
        <taxon>Lophotrochozoa</taxon>
        <taxon>Mollusca</taxon>
        <taxon>Bivalvia</taxon>
        <taxon>Autobranchia</taxon>
        <taxon>Pteriomorphia</taxon>
        <taxon>Mytilida</taxon>
        <taxon>Mytiloidea</taxon>
        <taxon>Mytilidae</taxon>
        <taxon>Mytilinae</taxon>
        <taxon>Mytilus</taxon>
    </lineage>
</organism>
<dbReference type="PRINTS" id="PR00364">
    <property type="entry name" value="DISEASERSIST"/>
</dbReference>
<dbReference type="Pfam" id="PF25000">
    <property type="entry name" value="DUF7779"/>
    <property type="match status" value="1"/>
</dbReference>
<dbReference type="Pfam" id="PF00931">
    <property type="entry name" value="NB-ARC"/>
    <property type="match status" value="1"/>
</dbReference>
<evidence type="ECO:0000313" key="7">
    <source>
        <dbReference type="Proteomes" id="UP000596742"/>
    </source>
</evidence>
<dbReference type="InterPro" id="IPR002182">
    <property type="entry name" value="NB-ARC"/>
</dbReference>
<dbReference type="InterPro" id="IPR011990">
    <property type="entry name" value="TPR-like_helical_dom_sf"/>
</dbReference>
<keyword evidence="1" id="KW-0479">Metal-binding</keyword>
<dbReference type="InterPro" id="IPR011050">
    <property type="entry name" value="Pectin_lyase_fold/virulence"/>
</dbReference>
<keyword evidence="2 4" id="KW-0863">Zinc-finger</keyword>
<dbReference type="GO" id="GO:0008270">
    <property type="term" value="F:zinc ion binding"/>
    <property type="evidence" value="ECO:0007669"/>
    <property type="project" value="UniProtKB-KW"/>
</dbReference>
<keyword evidence="7" id="KW-1185">Reference proteome</keyword>
<dbReference type="InterPro" id="IPR039448">
    <property type="entry name" value="Beta_helix"/>
</dbReference>
<gene>
    <name evidence="6" type="ORF">MGAL_10B045027</name>
</gene>
<protein>
    <recommendedName>
        <fullName evidence="5">MYND-type domain-containing protein</fullName>
    </recommendedName>
</protein>
<dbReference type="InterPro" id="IPR022441">
    <property type="entry name" value="Para_beta_helix_rpt-2"/>
</dbReference>
<dbReference type="InterPro" id="IPR019734">
    <property type="entry name" value="TPR_rpt"/>
</dbReference>
<evidence type="ECO:0000256" key="2">
    <source>
        <dbReference type="ARBA" id="ARBA00022771"/>
    </source>
</evidence>
<dbReference type="InterPro" id="IPR056681">
    <property type="entry name" value="DUF7779"/>
</dbReference>
<evidence type="ECO:0000256" key="1">
    <source>
        <dbReference type="ARBA" id="ARBA00022723"/>
    </source>
</evidence>
<dbReference type="PROSITE" id="PS01360">
    <property type="entry name" value="ZF_MYND_1"/>
    <property type="match status" value="1"/>
</dbReference>
<dbReference type="NCBIfam" id="TIGR03804">
    <property type="entry name" value="para_beta_helix"/>
    <property type="match status" value="1"/>
</dbReference>
<dbReference type="InterPro" id="IPR002893">
    <property type="entry name" value="Znf_MYND"/>
</dbReference>
<dbReference type="Gene3D" id="2.160.20.10">
    <property type="entry name" value="Single-stranded right-handed beta-helix, Pectin lyase-like"/>
    <property type="match status" value="1"/>
</dbReference>
<dbReference type="Pfam" id="PF13229">
    <property type="entry name" value="Beta_helix"/>
    <property type="match status" value="1"/>
</dbReference>
<dbReference type="InterPro" id="IPR012334">
    <property type="entry name" value="Pectin_lyas_fold"/>
</dbReference>
<dbReference type="OrthoDB" id="6088515at2759"/>
<dbReference type="PANTHER" id="PTHR47691:SF3">
    <property type="entry name" value="HTH-TYPE TRANSCRIPTIONAL REGULATOR RV0890C-RELATED"/>
    <property type="match status" value="1"/>
</dbReference>
<dbReference type="SMART" id="SM00028">
    <property type="entry name" value="TPR"/>
    <property type="match status" value="2"/>
</dbReference>
<evidence type="ECO:0000256" key="4">
    <source>
        <dbReference type="PROSITE-ProRule" id="PRU00134"/>
    </source>
</evidence>
<dbReference type="SUPFAM" id="SSF51126">
    <property type="entry name" value="Pectin lyase-like"/>
    <property type="match status" value="1"/>
</dbReference>
<name>A0A8B6E1C5_MYTGA</name>
<dbReference type="Gene3D" id="3.40.50.300">
    <property type="entry name" value="P-loop containing nucleotide triphosphate hydrolases"/>
    <property type="match status" value="1"/>
</dbReference>
<proteinExistence type="predicted"/>
<sequence length="1568" mass="177660">MQGVKIGPHQLLKADKPLELEPIIVEIATANKYQVLTPDLEDNNKRWLVIGICIHSVLTPVLRQYVSTSMNQMYNSLKQSHKIDKQCHPDILDVYPVGGKELNYETVNDNRAKFGSGQFKDIAKLNYEIHNSVDFSKLFFNNINMAQYTGFDETCDSSALLNIIICSDKHPLPQVANELRDEVRNSWAHCKFTEWGATKYLQSMQKIQQLIRHLHMPTEIQILADLKHWEVNGINFLQGTRLGLEVIDEFNRHTQSLAQYVLQLKYDSSSYSDMVNNSLVLIYNDMSNACERIDQTDRDVSQITSEVGSLRLQTDKIVQIVSENAQDIKDIKNDIADIKSCGSDKIPNGKVFFYAPNRVSVFVGREEKLSTLELKFFERKDVHHIEAICGLGGCGKTTLSIEFAWLFQQFYPGGVFWVSAESKDSLQDTIESLAINVNIKGQDRKDIFKRTLAWLARLRERWLIVIDNADTDTISGNLKELMLGTWKRDTRGHFIITTRREPLAVAETFHIDKNNCNYLETLSEEEGVQFMIKRTEMSDECSIGSISKLVNELGGLPLALEQAAAHIKCLQCSFKHYLAKFEKKRLKFLTKNTNPPFEANENRLAVMTTWQLNIDYISCQSDQEGLGTAAVLVMKVASFLFADDMPTEIFNSGEPTIKLSDEEACETLTDPVGIKQVLEILTRFSLFQRYRPGSLSAHRLVQEVIRSEFDKDEKNNILQYAIRMINKALISTTAPSAVILKEENESHACRGLLRVWGKLATNANALKIHLSVSNESKENKDIYASLEFVRILQTSAIYNSLFQRQDVALRDQKQMLNIIASLDLDKDTCRELTYIKVPLLERDRIRIQNSIATVLQIDDNENQIKSAANIPLSTESLRVFGNQAFKEERYADALQYYTEALRSCSKNTYDERILSNRSLVYLKLHEYTNALNDANACIEIDPSCWKAHVWKSYAIAELIGTDKLLPEMEGSGRSSACIASFLKKECLLEYKMKVNYPILVYKIIDGENINNNLRDRIMCLVESPFTTYMLKKGRYTFTQLLKTLKSCQVIGVEPGVEIDIGTGIYISRPLDADFNINFEREREITVHFENISFFSKNSQVRVEKGGIASFYRCSFSNQFPIDEAKFKCDENIDLFYPMFLGIINNIDKKFISSITSLNGSKIVLNACEIRSDGGCGISVQGENSHLAINNCNVHKSLIGIAVANGGSMEACDNQISNSTLHGIAIGPNGNATLKRNIISQNKAEGIWGGGNLKCKEINSTSTSVTALDNIILQNGLSGICLEGGTFELKNNLISENWAWGIFLHNRSSLLAENNEISNNKCGGIRVGINYSASVYIDGNTIKDHSGPDIVAINESRYMVKAEYIDEVEVYSTQPFITDRNLLSNNNKPVQSPRDAVKSVKTCCWCQKMSSKLKACGKCRIAQYCSKDCQKNHWIRHKHMCSILSDNYTIEIQIKDTKRNEPRIFHPSLIGICEGHKPDMSSTKKFIVKVQSDHYYVPYDPRKSLTLYDQSVTLNLIFSHPELYHLCSECGRLSGDKTSAKKIFCWASYKQKGELLCIHTDEFPDFQTW</sequence>
<comment type="caution">
    <text evidence="6">The sequence shown here is derived from an EMBL/GenBank/DDBJ whole genome shotgun (WGS) entry which is preliminary data.</text>
</comment>
<dbReference type="InterPro" id="IPR006626">
    <property type="entry name" value="PbH1"/>
</dbReference>
<dbReference type="Gene3D" id="6.10.140.2220">
    <property type="match status" value="1"/>
</dbReference>
<dbReference type="EMBL" id="UYJE01004298">
    <property type="protein sequence ID" value="VDI26885.1"/>
    <property type="molecule type" value="Genomic_DNA"/>
</dbReference>
<dbReference type="InterPro" id="IPR027417">
    <property type="entry name" value="P-loop_NTPase"/>
</dbReference>
<dbReference type="SUPFAM" id="SSF48452">
    <property type="entry name" value="TPR-like"/>
    <property type="match status" value="1"/>
</dbReference>
<dbReference type="GO" id="GO:0043531">
    <property type="term" value="F:ADP binding"/>
    <property type="evidence" value="ECO:0007669"/>
    <property type="project" value="InterPro"/>
</dbReference>
<keyword evidence="3" id="KW-0862">Zinc</keyword>
<dbReference type="SUPFAM" id="SSF52540">
    <property type="entry name" value="P-loop containing nucleoside triphosphate hydrolases"/>
    <property type="match status" value="1"/>
</dbReference>
<dbReference type="PANTHER" id="PTHR47691">
    <property type="entry name" value="REGULATOR-RELATED"/>
    <property type="match status" value="1"/>
</dbReference>
<dbReference type="Proteomes" id="UP000596742">
    <property type="component" value="Unassembled WGS sequence"/>
</dbReference>
<dbReference type="SMART" id="SM00710">
    <property type="entry name" value="PbH1"/>
    <property type="match status" value="6"/>
</dbReference>
<accession>A0A8B6E1C5</accession>
<reference evidence="6" key="1">
    <citation type="submission" date="2018-11" db="EMBL/GenBank/DDBJ databases">
        <authorList>
            <person name="Alioto T."/>
            <person name="Alioto T."/>
        </authorList>
    </citation>
    <scope>NUCLEOTIDE SEQUENCE</scope>
</reference>
<evidence type="ECO:0000256" key="3">
    <source>
        <dbReference type="ARBA" id="ARBA00022833"/>
    </source>
</evidence>